<evidence type="ECO:0000313" key="1">
    <source>
        <dbReference type="EMBL" id="CAJ1978041.1"/>
    </source>
</evidence>
<reference evidence="1" key="1">
    <citation type="submission" date="2023-10" db="EMBL/GenBank/DDBJ databases">
        <authorList>
            <person name="Domelevo Entfellner J.-B."/>
        </authorList>
    </citation>
    <scope>NUCLEOTIDE SEQUENCE</scope>
</reference>
<dbReference type="EMBL" id="OY731408">
    <property type="protein sequence ID" value="CAJ1978041.1"/>
    <property type="molecule type" value="Genomic_DNA"/>
</dbReference>
<protein>
    <submittedName>
        <fullName evidence="1">Uncharacterized protein</fullName>
    </submittedName>
</protein>
<proteinExistence type="predicted"/>
<dbReference type="Proteomes" id="UP001189624">
    <property type="component" value="Chromosome 11"/>
</dbReference>
<feature type="non-terminal residue" evidence="1">
    <location>
        <position position="106"/>
    </location>
</feature>
<dbReference type="AlphaFoldDB" id="A0AA86W3T5"/>
<sequence>MVGSQILETGGIKILSRRPVRKISIERLSYDLKEKKESISVCQPKLSKEDVARFRYVVLLTDFIVNNLKTKLLGKLEQSIVDIQLNPIEISNAFGDCSAHEVTSAK</sequence>
<gene>
    <name evidence="1" type="ORF">AYBTSS11_LOCUS30215</name>
</gene>
<dbReference type="Gramene" id="rna-AYBTSS11_LOCUS30215">
    <property type="protein sequence ID" value="CAJ1978041.1"/>
    <property type="gene ID" value="gene-AYBTSS11_LOCUS30215"/>
</dbReference>
<name>A0AA86W3T5_9FABA</name>
<accession>A0AA86W3T5</accession>
<keyword evidence="2" id="KW-1185">Reference proteome</keyword>
<evidence type="ECO:0000313" key="2">
    <source>
        <dbReference type="Proteomes" id="UP001189624"/>
    </source>
</evidence>
<organism evidence="1 2">
    <name type="scientific">Sphenostylis stenocarpa</name>
    <dbReference type="NCBI Taxonomy" id="92480"/>
    <lineage>
        <taxon>Eukaryota</taxon>
        <taxon>Viridiplantae</taxon>
        <taxon>Streptophyta</taxon>
        <taxon>Embryophyta</taxon>
        <taxon>Tracheophyta</taxon>
        <taxon>Spermatophyta</taxon>
        <taxon>Magnoliopsida</taxon>
        <taxon>eudicotyledons</taxon>
        <taxon>Gunneridae</taxon>
        <taxon>Pentapetalae</taxon>
        <taxon>rosids</taxon>
        <taxon>fabids</taxon>
        <taxon>Fabales</taxon>
        <taxon>Fabaceae</taxon>
        <taxon>Papilionoideae</taxon>
        <taxon>50 kb inversion clade</taxon>
        <taxon>NPAAA clade</taxon>
        <taxon>indigoferoid/millettioid clade</taxon>
        <taxon>Phaseoleae</taxon>
        <taxon>Sphenostylis</taxon>
    </lineage>
</organism>